<comment type="caution">
    <text evidence="7">The sequence shown here is derived from an EMBL/GenBank/DDBJ whole genome shotgun (WGS) entry which is preliminary data.</text>
</comment>
<evidence type="ECO:0000313" key="8">
    <source>
        <dbReference type="Proteomes" id="UP001072034"/>
    </source>
</evidence>
<protein>
    <submittedName>
        <fullName evidence="7">N-6 DNA methylase</fullName>
    </submittedName>
</protein>
<evidence type="ECO:0000256" key="2">
    <source>
        <dbReference type="ARBA" id="ARBA00022679"/>
    </source>
</evidence>
<dbReference type="GO" id="GO:0032259">
    <property type="term" value="P:methylation"/>
    <property type="evidence" value="ECO:0007669"/>
    <property type="project" value="UniProtKB-KW"/>
</dbReference>
<dbReference type="EMBL" id="JAPTMY010000046">
    <property type="protein sequence ID" value="MCZ0859296.1"/>
    <property type="molecule type" value="Genomic_DNA"/>
</dbReference>
<gene>
    <name evidence="7" type="ORF">OHJ16_14745</name>
</gene>
<dbReference type="InterPro" id="IPR054520">
    <property type="entry name" value="M_Eco57I_C"/>
</dbReference>
<sequence length="579" mass="62102">MSAPTTIGSLVALAVALGAADSGDLTPAEARLVRSMRAPASRPGPDGERRGGPASRPGPGGLASRPGPSSSASCPDPGRRPAPAPAVVDEIRARIRDGEDPLSEAYCAIRSPQERRRLGQTYTPPEIIGSMVGWAAGQGRPARVVDPGAGSGRYLLAAGRQFPQASLHGVDIDPLATLMLRANLAAAGLAHRARIHLADYRTLSLPEAPGPTLFLGNPPYVRHHQIAPEWKAWLTETARRRGLPATALAGLHAHFLLATAELGHDGDYGAFITSAEWVDTGYGRLMRRLLLDDLGAASIHVLDPAAAPFADAATTGAITCFRMGRRPPSITIRRVASVHELGRLDQDRDIPRHRLAEAARWSALTRAASGIPTGYVELGELCRVHRGAVTGANAVWVRRDRRLALPARMLFPSITRARELFDAGARLESADALRRVVDLPVDLDVLDDDERRQIDAFLREARALGVPEGYIASRRRAWWSVGLREPAPILATYMARRPPAFVRNDAGARHINIAHGLYPREPMAGPLLDRLADHLRAGVALSRGRTYAGGLVKFEPGEMERIPVPGPDLLAEGPPPGES</sequence>
<dbReference type="SUPFAM" id="SSF53335">
    <property type="entry name" value="S-adenosyl-L-methionine-dependent methyltransferases"/>
    <property type="match status" value="1"/>
</dbReference>
<dbReference type="GO" id="GO:0008168">
    <property type="term" value="F:methyltransferase activity"/>
    <property type="evidence" value="ECO:0007669"/>
    <property type="project" value="UniProtKB-KW"/>
</dbReference>
<evidence type="ECO:0000256" key="3">
    <source>
        <dbReference type="ARBA" id="ARBA00022691"/>
    </source>
</evidence>
<feature type="domain" description="DNA methylase adenine-specific" evidence="5">
    <location>
        <begin position="112"/>
        <end position="290"/>
    </location>
</feature>
<dbReference type="RefSeq" id="WP_268918535.1">
    <property type="nucleotide sequence ID" value="NZ_JAPTMY010000046.1"/>
</dbReference>
<evidence type="ECO:0000259" key="5">
    <source>
        <dbReference type="Pfam" id="PF02384"/>
    </source>
</evidence>
<keyword evidence="1 7" id="KW-0489">Methyltransferase</keyword>
<reference evidence="7" key="1">
    <citation type="submission" date="2022-10" db="EMBL/GenBank/DDBJ databases">
        <title>Genome sequence of Actinomyces israelii ATCC 10048.</title>
        <authorList>
            <person name="Watt R.M."/>
            <person name="Tong W.M."/>
        </authorList>
    </citation>
    <scope>NUCLEOTIDE SEQUENCE</scope>
    <source>
        <strain evidence="7">ATCC 10048</strain>
    </source>
</reference>
<dbReference type="Gene3D" id="3.40.50.150">
    <property type="entry name" value="Vaccinia Virus protein VP39"/>
    <property type="match status" value="1"/>
</dbReference>
<dbReference type="Pfam" id="PF02384">
    <property type="entry name" value="N6_Mtase"/>
    <property type="match status" value="1"/>
</dbReference>
<name>A0ABT4IC35_9ACTO</name>
<keyword evidence="8" id="KW-1185">Reference proteome</keyword>
<dbReference type="InterPro" id="IPR003356">
    <property type="entry name" value="DNA_methylase_A-5"/>
</dbReference>
<dbReference type="PRINTS" id="PR00507">
    <property type="entry name" value="N12N6MTFRASE"/>
</dbReference>
<dbReference type="InterPro" id="IPR050953">
    <property type="entry name" value="N4_N6_ade-DNA_methylase"/>
</dbReference>
<evidence type="ECO:0000259" key="6">
    <source>
        <dbReference type="Pfam" id="PF22837"/>
    </source>
</evidence>
<dbReference type="Pfam" id="PF22837">
    <property type="entry name" value="M_Eco57I_C"/>
    <property type="match status" value="1"/>
</dbReference>
<evidence type="ECO:0000256" key="4">
    <source>
        <dbReference type="SAM" id="MobiDB-lite"/>
    </source>
</evidence>
<organism evidence="7 8">
    <name type="scientific">Actinomyces israelii</name>
    <dbReference type="NCBI Taxonomy" id="1659"/>
    <lineage>
        <taxon>Bacteria</taxon>
        <taxon>Bacillati</taxon>
        <taxon>Actinomycetota</taxon>
        <taxon>Actinomycetes</taxon>
        <taxon>Actinomycetales</taxon>
        <taxon>Actinomycetaceae</taxon>
        <taxon>Actinomyces</taxon>
    </lineage>
</organism>
<feature type="domain" description="Type II methyltransferase M.Eco57I C-terminal" evidence="6">
    <location>
        <begin position="376"/>
        <end position="566"/>
    </location>
</feature>
<dbReference type="CDD" id="cd02440">
    <property type="entry name" value="AdoMet_MTases"/>
    <property type="match status" value="1"/>
</dbReference>
<dbReference type="PANTHER" id="PTHR33841:SF5">
    <property type="entry name" value="DNA METHYLASE (MODIFICATION METHYLASE) (METHYLTRANSFERASE)-RELATED"/>
    <property type="match status" value="1"/>
</dbReference>
<accession>A0ABT4IC35</accession>
<evidence type="ECO:0000313" key="7">
    <source>
        <dbReference type="EMBL" id="MCZ0859296.1"/>
    </source>
</evidence>
<proteinExistence type="predicted"/>
<keyword evidence="2" id="KW-0808">Transferase</keyword>
<feature type="region of interest" description="Disordered" evidence="4">
    <location>
        <begin position="30"/>
        <end position="87"/>
    </location>
</feature>
<dbReference type="Proteomes" id="UP001072034">
    <property type="component" value="Unassembled WGS sequence"/>
</dbReference>
<evidence type="ECO:0000256" key="1">
    <source>
        <dbReference type="ARBA" id="ARBA00022603"/>
    </source>
</evidence>
<keyword evidence="3" id="KW-0949">S-adenosyl-L-methionine</keyword>
<dbReference type="PANTHER" id="PTHR33841">
    <property type="entry name" value="DNA METHYLTRANSFERASE YEEA-RELATED"/>
    <property type="match status" value="1"/>
</dbReference>
<dbReference type="InterPro" id="IPR029063">
    <property type="entry name" value="SAM-dependent_MTases_sf"/>
</dbReference>